<keyword evidence="1 3" id="KW-0489">Methyltransferase</keyword>
<dbReference type="InterPro" id="IPR007213">
    <property type="entry name" value="Ppm1/Ppm2/Tcmp"/>
</dbReference>
<dbReference type="PIRSF" id="PIRSF028177">
    <property type="entry name" value="Polyketide_synth_Omtfrase_TcmP"/>
    <property type="match status" value="1"/>
</dbReference>
<keyword evidence="2 3" id="KW-0808">Transferase</keyword>
<dbReference type="RefSeq" id="WP_023951803.1">
    <property type="nucleotide sequence ID" value="NZ_AYSV01000094.1"/>
</dbReference>
<keyword evidence="4" id="KW-1185">Reference proteome</keyword>
<dbReference type="PANTHER" id="PTHR43619">
    <property type="entry name" value="S-ADENOSYL-L-METHIONINE-DEPENDENT METHYLTRANSFERASE YKTD-RELATED"/>
    <property type="match status" value="1"/>
</dbReference>
<dbReference type="Gene3D" id="3.40.50.150">
    <property type="entry name" value="Vaccinia Virus protein VP39"/>
    <property type="match status" value="1"/>
</dbReference>
<protein>
    <submittedName>
        <fullName evidence="3">Tetracenomycin polyketide synthesis O-methyltransferase TcmP</fullName>
    </submittedName>
</protein>
<dbReference type="InterPro" id="IPR029063">
    <property type="entry name" value="SAM-dependent_MTases_sf"/>
</dbReference>
<dbReference type="SUPFAM" id="SSF53335">
    <property type="entry name" value="S-adenosyl-L-methionine-dependent methyltransferases"/>
    <property type="match status" value="1"/>
</dbReference>
<evidence type="ECO:0000256" key="1">
    <source>
        <dbReference type="ARBA" id="ARBA00022603"/>
    </source>
</evidence>
<dbReference type="AlphaFoldDB" id="V8G0H9"/>
<dbReference type="PANTHER" id="PTHR43619:SF2">
    <property type="entry name" value="S-ADENOSYL-L-METHIONINE-DEPENDENT METHYLTRANSFERASES SUPERFAMILY PROTEIN"/>
    <property type="match status" value="1"/>
</dbReference>
<dbReference type="EMBL" id="AYSV01000094">
    <property type="protein sequence ID" value="ETD69616.1"/>
    <property type="molecule type" value="Genomic_DNA"/>
</dbReference>
<organism evidence="3 4">
    <name type="scientific">Pelistega indica</name>
    <dbReference type="NCBI Taxonomy" id="1414851"/>
    <lineage>
        <taxon>Bacteria</taxon>
        <taxon>Pseudomonadati</taxon>
        <taxon>Pseudomonadota</taxon>
        <taxon>Betaproteobacteria</taxon>
        <taxon>Burkholderiales</taxon>
        <taxon>Alcaligenaceae</taxon>
        <taxon>Pelistega</taxon>
    </lineage>
</organism>
<dbReference type="OrthoDB" id="9800233at2"/>
<sequence length="273" mass="31562">MQLSLNAVGETALITLYIKAKDYTSPYHSVLNDKLSWEILNKIDYNFDKFNHAWSSYYGVLARALVFDAQIKKFLHRYPDCIVICLGAGLDTEFYRIDNGTIDWYNIDYPETIAARELLFDAHPRVHNITKSILDPSWPTDIHVDGRKLLLIAEGVLMYLTEQEVKSFLNLLTDSFQEFTALFDLAYTGWVNKGKFHDAVSKMNVDFQWGVVDGKEVVQLNPKLTQIDFINITHSMTALLNGWGFLLYPFIYMSNNRIGIYKYQARLHKRALP</sequence>
<name>V8G0H9_9BURK</name>
<comment type="caution">
    <text evidence="3">The sequence shown here is derived from an EMBL/GenBank/DDBJ whole genome shotgun (WGS) entry which is preliminary data.</text>
</comment>
<dbReference type="GO" id="GO:0008168">
    <property type="term" value="F:methyltransferase activity"/>
    <property type="evidence" value="ECO:0007669"/>
    <property type="project" value="UniProtKB-KW"/>
</dbReference>
<accession>V8G0H9</accession>
<evidence type="ECO:0000256" key="2">
    <source>
        <dbReference type="ARBA" id="ARBA00022679"/>
    </source>
</evidence>
<reference evidence="3 4" key="1">
    <citation type="submission" date="2013-11" db="EMBL/GenBank/DDBJ databases">
        <title>Genomic analysis of Pelistega sp. HM-7.</title>
        <authorList>
            <person name="Kumbhare S.V."/>
            <person name="Shetty S.A."/>
            <person name="Sharma O."/>
            <person name="Dhotre D.P."/>
        </authorList>
    </citation>
    <scope>NUCLEOTIDE SEQUENCE [LARGE SCALE GENOMIC DNA]</scope>
    <source>
        <strain evidence="3 4">HM-7</strain>
    </source>
</reference>
<evidence type="ECO:0000313" key="4">
    <source>
        <dbReference type="Proteomes" id="UP000018766"/>
    </source>
</evidence>
<gene>
    <name evidence="3" type="ORF">V757_08825</name>
</gene>
<evidence type="ECO:0000313" key="3">
    <source>
        <dbReference type="EMBL" id="ETD69616.1"/>
    </source>
</evidence>
<dbReference type="Pfam" id="PF04072">
    <property type="entry name" value="LCM"/>
    <property type="match status" value="1"/>
</dbReference>
<dbReference type="GO" id="GO:0032259">
    <property type="term" value="P:methylation"/>
    <property type="evidence" value="ECO:0007669"/>
    <property type="project" value="UniProtKB-KW"/>
</dbReference>
<proteinExistence type="predicted"/>
<dbReference type="InterPro" id="IPR016874">
    <property type="entry name" value="TcmP-like"/>
</dbReference>
<dbReference type="Proteomes" id="UP000018766">
    <property type="component" value="Unassembled WGS sequence"/>
</dbReference>